<protein>
    <submittedName>
        <fullName evidence="1">Uncharacterized protein</fullName>
    </submittedName>
</protein>
<proteinExistence type="predicted"/>
<comment type="caution">
    <text evidence="1">The sequence shown here is derived from an EMBL/GenBank/DDBJ whole genome shotgun (WGS) entry which is preliminary data.</text>
</comment>
<dbReference type="Proteomes" id="UP000192638">
    <property type="component" value="Unassembled WGS sequence"/>
</dbReference>
<accession>A0A1V9R1V4</accession>
<organism evidence="1 2">
    <name type="scientific">Ligilactobacillus salivarius</name>
    <dbReference type="NCBI Taxonomy" id="1624"/>
    <lineage>
        <taxon>Bacteria</taxon>
        <taxon>Bacillati</taxon>
        <taxon>Bacillota</taxon>
        <taxon>Bacilli</taxon>
        <taxon>Lactobacillales</taxon>
        <taxon>Lactobacillaceae</taxon>
        <taxon>Ligilactobacillus</taxon>
    </lineage>
</organism>
<name>A0A1V9R1V4_9LACO</name>
<evidence type="ECO:0000313" key="1">
    <source>
        <dbReference type="EMBL" id="OQQ84486.1"/>
    </source>
</evidence>
<dbReference type="EMBL" id="NBEB01000040">
    <property type="protein sequence ID" value="OQQ84486.1"/>
    <property type="molecule type" value="Genomic_DNA"/>
</dbReference>
<reference evidence="1 2" key="1">
    <citation type="submission" date="2017-03" db="EMBL/GenBank/DDBJ databases">
        <title>Phylogenomics and comparative genomics of Lactobacillus salivarius, a mammalian gut commensal.</title>
        <authorList>
            <person name="Harris H.M."/>
        </authorList>
    </citation>
    <scope>NUCLEOTIDE SEQUENCE [LARGE SCALE GENOMIC DNA]</scope>
    <source>
        <strain evidence="1 2">LMG 14477</strain>
    </source>
</reference>
<dbReference type="AlphaFoldDB" id="A0A1V9R1V4"/>
<gene>
    <name evidence="1" type="ORF">B6U60_04085</name>
</gene>
<evidence type="ECO:0000313" key="2">
    <source>
        <dbReference type="Proteomes" id="UP000192638"/>
    </source>
</evidence>
<dbReference type="RefSeq" id="WP_081530469.1">
    <property type="nucleotide sequence ID" value="NZ_NBEB01000040.1"/>
</dbReference>
<sequence length="108" mass="12879">MNKNIKEMAEELESEFWYDLKNLKVYDTNKNELSSDKFDETKIMIIRFEYVGLSVEIDLTSFTPLYIDNDENKTFEEKVFALRNIGKIITIIGSYVRKINFSDETRRM</sequence>